<dbReference type="Proteomes" id="UP000054383">
    <property type="component" value="Unassembled WGS sequence"/>
</dbReference>
<sequence length="71" mass="7936">MPVGFTNFRSSPEMDQRTMAMNLRNKKLNEAKLASSAVSFQSDAETLNEVPKEKSAFRAMISAMKQIAPKQ</sequence>
<dbReference type="OrthoDB" id="4226903at2759"/>
<dbReference type="AlphaFoldDB" id="A0A0U1M8X1"/>
<dbReference type="EMBL" id="CVMT01000011">
    <property type="protein sequence ID" value="CRG91998.1"/>
    <property type="molecule type" value="Genomic_DNA"/>
</dbReference>
<evidence type="ECO:0000313" key="2">
    <source>
        <dbReference type="Proteomes" id="UP000054383"/>
    </source>
</evidence>
<organism evidence="1 2">
    <name type="scientific">Talaromyces islandicus</name>
    <name type="common">Penicillium islandicum</name>
    <dbReference type="NCBI Taxonomy" id="28573"/>
    <lineage>
        <taxon>Eukaryota</taxon>
        <taxon>Fungi</taxon>
        <taxon>Dikarya</taxon>
        <taxon>Ascomycota</taxon>
        <taxon>Pezizomycotina</taxon>
        <taxon>Eurotiomycetes</taxon>
        <taxon>Eurotiomycetidae</taxon>
        <taxon>Eurotiales</taxon>
        <taxon>Trichocomaceae</taxon>
        <taxon>Talaromyces</taxon>
        <taxon>Talaromyces sect. Islandici</taxon>
    </lineage>
</organism>
<name>A0A0U1M8X1_TALIS</name>
<gene>
    <name evidence="1" type="ORF">PISL3812_09052</name>
</gene>
<evidence type="ECO:0000313" key="1">
    <source>
        <dbReference type="EMBL" id="CRG91998.1"/>
    </source>
</evidence>
<accession>A0A0U1M8X1</accession>
<reference evidence="1 2" key="1">
    <citation type="submission" date="2015-04" db="EMBL/GenBank/DDBJ databases">
        <authorList>
            <person name="Syromyatnikov M.Y."/>
            <person name="Popov V.N."/>
        </authorList>
    </citation>
    <scope>NUCLEOTIDE SEQUENCE [LARGE SCALE GENOMIC DNA]</scope>
    <source>
        <strain evidence="1">WF-38-12</strain>
    </source>
</reference>
<proteinExistence type="predicted"/>
<protein>
    <submittedName>
        <fullName evidence="1">Uncharacterized protein</fullName>
    </submittedName>
</protein>
<keyword evidence="2" id="KW-1185">Reference proteome</keyword>